<keyword evidence="1" id="KW-1133">Transmembrane helix</keyword>
<proteinExistence type="predicted"/>
<organism evidence="2 3">
    <name type="scientific">Pediococcus pentosaceus</name>
    <dbReference type="NCBI Taxonomy" id="1255"/>
    <lineage>
        <taxon>Bacteria</taxon>
        <taxon>Bacillati</taxon>
        <taxon>Bacillota</taxon>
        <taxon>Bacilli</taxon>
        <taxon>Lactobacillales</taxon>
        <taxon>Lactobacillaceae</taxon>
        <taxon>Pediococcus</taxon>
    </lineage>
</organism>
<dbReference type="Proteomes" id="UP000196118">
    <property type="component" value="Plasmid pPC892-3"/>
</dbReference>
<reference evidence="2 3" key="1">
    <citation type="submission" date="2017-05" db="EMBL/GenBank/DDBJ databases">
        <title>Genome sequence of Pediococcus pentosaceus strain SRCM100892.</title>
        <authorList>
            <person name="Cho S.H."/>
        </authorList>
    </citation>
    <scope>NUCLEOTIDE SEQUENCE [LARGE SCALE GENOMIC DNA]</scope>
    <source>
        <strain evidence="2 3">SRCM100892</strain>
        <plasmid evidence="3">Plasmid ppc892-3</plasmid>
    </source>
</reference>
<gene>
    <name evidence="2" type="ORF">S100892_00145</name>
</gene>
<evidence type="ECO:0000313" key="2">
    <source>
        <dbReference type="EMBL" id="ARW18751.1"/>
    </source>
</evidence>
<accession>A0A1Y0VKK4</accession>
<keyword evidence="1" id="KW-0812">Transmembrane</keyword>
<evidence type="ECO:0000313" key="3">
    <source>
        <dbReference type="Proteomes" id="UP000196118"/>
    </source>
</evidence>
<evidence type="ECO:0000256" key="1">
    <source>
        <dbReference type="SAM" id="Phobius"/>
    </source>
</evidence>
<protein>
    <submittedName>
        <fullName evidence="2">Uncharacterized protein</fullName>
    </submittedName>
</protein>
<keyword evidence="2" id="KW-0614">Plasmid</keyword>
<geneLocation type="plasmid" evidence="3">
    <name>ppc892-3</name>
</geneLocation>
<dbReference type="EMBL" id="CP021473">
    <property type="protein sequence ID" value="ARW18751.1"/>
    <property type="molecule type" value="Genomic_DNA"/>
</dbReference>
<dbReference type="AlphaFoldDB" id="A0A1Y0VKK4"/>
<keyword evidence="1" id="KW-0472">Membrane</keyword>
<feature type="transmembrane region" description="Helical" evidence="1">
    <location>
        <begin position="7"/>
        <end position="28"/>
    </location>
</feature>
<name>A0A1Y0VKK4_PEDPE</name>
<sequence>MKHWKKALFIILGIIIFLFAIGAIYFYFGS</sequence>